<dbReference type="AlphaFoldDB" id="A0A316ZEC8"/>
<reference evidence="2 3" key="1">
    <citation type="journal article" date="2018" name="Mol. Biol. Evol.">
        <title>Broad Genomic Sampling Reveals a Smut Pathogenic Ancestry of the Fungal Clade Ustilaginomycotina.</title>
        <authorList>
            <person name="Kijpornyongpan T."/>
            <person name="Mondo S.J."/>
            <person name="Barry K."/>
            <person name="Sandor L."/>
            <person name="Lee J."/>
            <person name="Lipzen A."/>
            <person name="Pangilinan J."/>
            <person name="LaButti K."/>
            <person name="Hainaut M."/>
            <person name="Henrissat B."/>
            <person name="Grigoriev I.V."/>
            <person name="Spatafora J.W."/>
            <person name="Aime M.C."/>
        </authorList>
    </citation>
    <scope>NUCLEOTIDE SEQUENCE [LARGE SCALE GENOMIC DNA]</scope>
    <source>
        <strain evidence="2 3">MCA 4186</strain>
    </source>
</reference>
<evidence type="ECO:0000313" key="2">
    <source>
        <dbReference type="EMBL" id="PWO00091.1"/>
    </source>
</evidence>
<feature type="compositionally biased region" description="Basic and acidic residues" evidence="1">
    <location>
        <begin position="270"/>
        <end position="279"/>
    </location>
</feature>
<feature type="compositionally biased region" description="Low complexity" evidence="1">
    <location>
        <begin position="94"/>
        <end position="134"/>
    </location>
</feature>
<sequence length="392" mass="41232">MSQPSVARSPLLSSGAVEASPDLPASGSRLRVSARSENLPASVSVPAPWQPEPVRPSHAGNVVTAHVQPAKAAASAPAASLQSGKAAQLERAPSAEAKAANGRGAAAPPPAAAVVAKQPPAPASATQQQAQPQEEAPPPPPTYEQRDALVQHVYKAARARQYQKWLNLLDFSWFASQHHLSPYSRLKFGAQGSRYAYLPLSVQHPSLVEDTLHKQEYNEQRAAAWLRMRRDRRAAERAAARAQVAARQPSSSPCGVKRPHSDGVEEVESDAGHDRARPDGLEADMQDAMMQNIGSSSGRTADAAADATVVGTRASTTSSADGAPPQARDGSGVVVTGQLDREVVMTQEKERISGMPQPEASGSSAPPQSVASMPQEAQVALAMKTSDTHPIK</sequence>
<dbReference type="Proteomes" id="UP000245946">
    <property type="component" value="Unassembled WGS sequence"/>
</dbReference>
<evidence type="ECO:0000313" key="3">
    <source>
        <dbReference type="Proteomes" id="UP000245946"/>
    </source>
</evidence>
<dbReference type="GeneID" id="37267004"/>
<feature type="region of interest" description="Disordered" evidence="1">
    <location>
        <begin position="349"/>
        <end position="392"/>
    </location>
</feature>
<gene>
    <name evidence="2" type="ORF">FA09DRAFT_205385</name>
</gene>
<dbReference type="RefSeq" id="XP_025600369.1">
    <property type="nucleotide sequence ID" value="XM_025739458.1"/>
</dbReference>
<proteinExistence type="predicted"/>
<feature type="compositionally biased region" description="Polar residues" evidence="1">
    <location>
        <begin position="360"/>
        <end position="372"/>
    </location>
</feature>
<feature type="region of interest" description="Disordered" evidence="1">
    <location>
        <begin position="293"/>
        <end position="335"/>
    </location>
</feature>
<dbReference type="OrthoDB" id="266663at2759"/>
<feature type="compositionally biased region" description="Low complexity" evidence="1">
    <location>
        <begin position="69"/>
        <end position="80"/>
    </location>
</feature>
<organism evidence="2 3">
    <name type="scientific">Tilletiopsis washingtonensis</name>
    <dbReference type="NCBI Taxonomy" id="58919"/>
    <lineage>
        <taxon>Eukaryota</taxon>
        <taxon>Fungi</taxon>
        <taxon>Dikarya</taxon>
        <taxon>Basidiomycota</taxon>
        <taxon>Ustilaginomycotina</taxon>
        <taxon>Exobasidiomycetes</taxon>
        <taxon>Entylomatales</taxon>
        <taxon>Entylomatales incertae sedis</taxon>
        <taxon>Tilletiopsis</taxon>
    </lineage>
</organism>
<protein>
    <submittedName>
        <fullName evidence="2">Uncharacterized protein</fullName>
    </submittedName>
</protein>
<feature type="compositionally biased region" description="Low complexity" evidence="1">
    <location>
        <begin position="294"/>
        <end position="314"/>
    </location>
</feature>
<feature type="region of interest" description="Disordered" evidence="1">
    <location>
        <begin position="1"/>
        <end position="144"/>
    </location>
</feature>
<name>A0A316ZEC8_9BASI</name>
<keyword evidence="3" id="KW-1185">Reference proteome</keyword>
<dbReference type="EMBL" id="KZ819286">
    <property type="protein sequence ID" value="PWO00091.1"/>
    <property type="molecule type" value="Genomic_DNA"/>
</dbReference>
<feature type="region of interest" description="Disordered" evidence="1">
    <location>
        <begin position="242"/>
        <end position="279"/>
    </location>
</feature>
<evidence type="ECO:0000256" key="1">
    <source>
        <dbReference type="SAM" id="MobiDB-lite"/>
    </source>
</evidence>
<accession>A0A316ZEC8</accession>